<protein>
    <submittedName>
        <fullName evidence="1">Uncharacterized protein</fullName>
    </submittedName>
</protein>
<accession>A0A3P7AWV6</accession>
<name>A0A3P7AWV6_HYMDI</name>
<proteinExistence type="predicted"/>
<reference evidence="1 2" key="1">
    <citation type="submission" date="2018-11" db="EMBL/GenBank/DDBJ databases">
        <authorList>
            <consortium name="Pathogen Informatics"/>
        </authorList>
    </citation>
    <scope>NUCLEOTIDE SEQUENCE [LARGE SCALE GENOMIC DNA]</scope>
</reference>
<dbReference type="Proteomes" id="UP000274504">
    <property type="component" value="Unassembled WGS sequence"/>
</dbReference>
<evidence type="ECO:0000313" key="2">
    <source>
        <dbReference type="Proteomes" id="UP000274504"/>
    </source>
</evidence>
<gene>
    <name evidence="1" type="ORF">HDID_LOCUS4681</name>
</gene>
<sequence>MDLLKLLISGNSLENFLASKESAAGLKQSLRLVTKALDAGELFEDDQSGFVDVKSQLSQNRFVHRPHFRRQQ</sequence>
<dbReference type="EMBL" id="UYSG01001905">
    <property type="protein sequence ID" value="VDL53497.1"/>
    <property type="molecule type" value="Genomic_DNA"/>
</dbReference>
<dbReference type="OrthoDB" id="10415880at2759"/>
<organism evidence="1 2">
    <name type="scientific">Hymenolepis diminuta</name>
    <name type="common">Rat tapeworm</name>
    <dbReference type="NCBI Taxonomy" id="6216"/>
    <lineage>
        <taxon>Eukaryota</taxon>
        <taxon>Metazoa</taxon>
        <taxon>Spiralia</taxon>
        <taxon>Lophotrochozoa</taxon>
        <taxon>Platyhelminthes</taxon>
        <taxon>Cestoda</taxon>
        <taxon>Eucestoda</taxon>
        <taxon>Cyclophyllidea</taxon>
        <taxon>Hymenolepididae</taxon>
        <taxon>Hymenolepis</taxon>
    </lineage>
</organism>
<dbReference type="AlphaFoldDB" id="A0A3P7AWV6"/>
<evidence type="ECO:0000313" key="1">
    <source>
        <dbReference type="EMBL" id="VDL53497.1"/>
    </source>
</evidence>